<evidence type="ECO:0000313" key="1">
    <source>
        <dbReference type="EMBL" id="PXV59321.1"/>
    </source>
</evidence>
<evidence type="ECO:0000313" key="2">
    <source>
        <dbReference type="Proteomes" id="UP000247973"/>
    </source>
</evidence>
<dbReference type="AlphaFoldDB" id="A0A2V3PI91"/>
<protein>
    <submittedName>
        <fullName evidence="1">Uncharacterized protein</fullName>
    </submittedName>
</protein>
<sequence length="192" mass="22817">MTIEYNSNRFLRISDNLVTQDLTPPKLTITFEGINKEHIKIIFPLGIYKTGLIEKREKTRDYYKGGHSDYNIIVEYSDEKKATINDLIIPQIQSGSDFHYIAGIISDLQNKISIIQKDQLNRTLEENEYDSKGELYKTRFYKYLDEEDIIEKKIIDHYLSRTYLQRIINNERLEEKIFREDGSHKQTNIWSL</sequence>
<accession>A0A2V3PI91</accession>
<dbReference type="Proteomes" id="UP000247973">
    <property type="component" value="Unassembled WGS sequence"/>
</dbReference>
<proteinExistence type="predicted"/>
<dbReference type="EMBL" id="QICL01000038">
    <property type="protein sequence ID" value="PXV59321.1"/>
    <property type="molecule type" value="Genomic_DNA"/>
</dbReference>
<keyword evidence="2" id="KW-1185">Reference proteome</keyword>
<organism evidence="1 2">
    <name type="scientific">Dysgonomonas alginatilytica</name>
    <dbReference type="NCBI Taxonomy" id="1605892"/>
    <lineage>
        <taxon>Bacteria</taxon>
        <taxon>Pseudomonadati</taxon>
        <taxon>Bacteroidota</taxon>
        <taxon>Bacteroidia</taxon>
        <taxon>Bacteroidales</taxon>
        <taxon>Dysgonomonadaceae</taxon>
        <taxon>Dysgonomonas</taxon>
    </lineage>
</organism>
<name>A0A2V3PI91_9BACT</name>
<reference evidence="1 2" key="1">
    <citation type="submission" date="2018-03" db="EMBL/GenBank/DDBJ databases">
        <title>Genomic Encyclopedia of Archaeal and Bacterial Type Strains, Phase II (KMG-II): from individual species to whole genera.</title>
        <authorList>
            <person name="Goeker M."/>
        </authorList>
    </citation>
    <scope>NUCLEOTIDE SEQUENCE [LARGE SCALE GENOMIC DNA]</scope>
    <source>
        <strain evidence="1 2">DSM 100214</strain>
    </source>
</reference>
<dbReference type="OrthoDB" id="9908809at2"/>
<dbReference type="RefSeq" id="WP_110312400.1">
    <property type="nucleotide sequence ID" value="NZ_QICL01000038.1"/>
</dbReference>
<gene>
    <name evidence="1" type="ORF">CLV62_13825</name>
</gene>
<comment type="caution">
    <text evidence="1">The sequence shown here is derived from an EMBL/GenBank/DDBJ whole genome shotgun (WGS) entry which is preliminary data.</text>
</comment>